<protein>
    <submittedName>
        <fullName evidence="1">Uncharacterized protein</fullName>
    </submittedName>
</protein>
<gene>
    <name evidence="1" type="ORF">BEMITA_LOCUS14286</name>
</gene>
<evidence type="ECO:0000313" key="1">
    <source>
        <dbReference type="EMBL" id="CAH0396184.1"/>
    </source>
</evidence>
<proteinExistence type="predicted"/>
<reference evidence="1" key="1">
    <citation type="submission" date="2021-12" db="EMBL/GenBank/DDBJ databases">
        <authorList>
            <person name="King R."/>
        </authorList>
    </citation>
    <scope>NUCLEOTIDE SEQUENCE</scope>
</reference>
<name>A0A9P0APY5_BEMTA</name>
<dbReference type="PANTHER" id="PTHR12195">
    <property type="entry name" value="CYTOPLASMIC FMR1-INTERACTING PROTEIN-RELATED"/>
    <property type="match status" value="1"/>
</dbReference>
<accession>A0A9P0APY5</accession>
<dbReference type="InterPro" id="IPR008081">
    <property type="entry name" value="Cytoplasmic_FMR1-int"/>
</dbReference>
<dbReference type="GO" id="GO:0030833">
    <property type="term" value="P:regulation of actin filament polymerization"/>
    <property type="evidence" value="ECO:0007669"/>
    <property type="project" value="InterPro"/>
</dbReference>
<dbReference type="EMBL" id="OU963870">
    <property type="protein sequence ID" value="CAH0396184.1"/>
    <property type="molecule type" value="Genomic_DNA"/>
</dbReference>
<sequence>MLYTWRCCSRAIPQPKSNEQSNWVEIYEKTVEVLGPEVNKLLNIMYFQNEIRDTVKENLEKIIGYKELLSDVVKLCVHMFETKMYLTPTEKHMLVKVVGKSEATFRSCVSYSLGFCLFC</sequence>
<evidence type="ECO:0000313" key="2">
    <source>
        <dbReference type="Proteomes" id="UP001152759"/>
    </source>
</evidence>
<dbReference type="GO" id="GO:0031267">
    <property type="term" value="F:small GTPase binding"/>
    <property type="evidence" value="ECO:0007669"/>
    <property type="project" value="InterPro"/>
</dbReference>
<keyword evidence="2" id="KW-1185">Reference proteome</keyword>
<dbReference type="AlphaFoldDB" id="A0A9P0APY5"/>
<dbReference type="Proteomes" id="UP001152759">
    <property type="component" value="Chromosome 9"/>
</dbReference>
<organism evidence="1 2">
    <name type="scientific">Bemisia tabaci</name>
    <name type="common">Sweetpotato whitefly</name>
    <name type="synonym">Aleurodes tabaci</name>
    <dbReference type="NCBI Taxonomy" id="7038"/>
    <lineage>
        <taxon>Eukaryota</taxon>
        <taxon>Metazoa</taxon>
        <taxon>Ecdysozoa</taxon>
        <taxon>Arthropoda</taxon>
        <taxon>Hexapoda</taxon>
        <taxon>Insecta</taxon>
        <taxon>Pterygota</taxon>
        <taxon>Neoptera</taxon>
        <taxon>Paraneoptera</taxon>
        <taxon>Hemiptera</taxon>
        <taxon>Sternorrhyncha</taxon>
        <taxon>Aleyrodoidea</taxon>
        <taxon>Aleyrodidae</taxon>
        <taxon>Aleyrodinae</taxon>
        <taxon>Bemisia</taxon>
    </lineage>
</organism>